<feature type="transmembrane region" description="Helical" evidence="6">
    <location>
        <begin position="94"/>
        <end position="113"/>
    </location>
</feature>
<evidence type="ECO:0000313" key="8">
    <source>
        <dbReference type="EMBL" id="MEY9318984.1"/>
    </source>
</evidence>
<proteinExistence type="predicted"/>
<dbReference type="SUPFAM" id="SSF81665">
    <property type="entry name" value="Calcium ATPase, transmembrane domain M"/>
    <property type="match status" value="1"/>
</dbReference>
<evidence type="ECO:0000256" key="4">
    <source>
        <dbReference type="ARBA" id="ARBA00022989"/>
    </source>
</evidence>
<name>A0ABV4F6A6_BRAEL</name>
<evidence type="ECO:0000256" key="1">
    <source>
        <dbReference type="ARBA" id="ARBA00004651"/>
    </source>
</evidence>
<dbReference type="PANTHER" id="PTHR43294">
    <property type="entry name" value="SODIUM/POTASSIUM-TRANSPORTING ATPASE SUBUNIT ALPHA"/>
    <property type="match status" value="1"/>
</dbReference>
<dbReference type="InterPro" id="IPR050510">
    <property type="entry name" value="Cation_transp_ATPase_P-type"/>
</dbReference>
<sequence length="264" mass="28421">MTGDGVNDAPALRQADIGVAMGLRGTDVAREAAAMILLDDAFPTIIGAIREGRIIFANIRRFVAYLLSCNLSEVMVVGLAVLSALPLPLLPLQILYLNLVTDVFPAFALAMGEGEAGILKHPPRDPREPILGRWQWITIILHGGALTAGTFGALAASSWLGLDAQATVTVTFLTLAFAQLWHTFNMRDPQSPLIVNGITRNGWLWSALLLCATLLAVPPYLPQAAHLLHLVPPTADMWSVVLLFSFVPMIVTQAISAVVRAWMA</sequence>
<feature type="transmembrane region" description="Helical" evidence="6">
    <location>
        <begin position="162"/>
        <end position="181"/>
    </location>
</feature>
<feature type="transmembrane region" description="Helical" evidence="6">
    <location>
        <begin position="202"/>
        <end position="221"/>
    </location>
</feature>
<keyword evidence="9" id="KW-1185">Reference proteome</keyword>
<dbReference type="Proteomes" id="UP001565471">
    <property type="component" value="Unassembled WGS sequence"/>
</dbReference>
<evidence type="ECO:0000256" key="5">
    <source>
        <dbReference type="ARBA" id="ARBA00023136"/>
    </source>
</evidence>
<accession>A0ABV4F6A6</accession>
<keyword evidence="5 6" id="KW-0472">Membrane</keyword>
<feature type="domain" description="Cation-transporting P-type ATPase C-terminal" evidence="7">
    <location>
        <begin position="86"/>
        <end position="255"/>
    </location>
</feature>
<dbReference type="PRINTS" id="PR00120">
    <property type="entry name" value="HATPASE"/>
</dbReference>
<gene>
    <name evidence="8" type="ORF">ABIF29_005783</name>
</gene>
<comment type="subcellular location">
    <subcellularLocation>
        <location evidence="1">Cell membrane</location>
        <topology evidence="1">Multi-pass membrane protein</topology>
    </subcellularLocation>
</comment>
<keyword evidence="2" id="KW-1003">Cell membrane</keyword>
<evidence type="ECO:0000259" key="7">
    <source>
        <dbReference type="Pfam" id="PF00689"/>
    </source>
</evidence>
<dbReference type="InterPro" id="IPR023298">
    <property type="entry name" value="ATPase_P-typ_TM_dom_sf"/>
</dbReference>
<feature type="transmembrane region" description="Helical" evidence="6">
    <location>
        <begin position="134"/>
        <end position="156"/>
    </location>
</feature>
<reference evidence="8 9" key="1">
    <citation type="submission" date="2024-07" db="EMBL/GenBank/DDBJ databases">
        <title>Genomic Encyclopedia of Type Strains, Phase V (KMG-V): Genome sequencing to study the core and pangenomes of soil and plant-associated prokaryotes.</title>
        <authorList>
            <person name="Whitman W."/>
        </authorList>
    </citation>
    <scope>NUCLEOTIDE SEQUENCE [LARGE SCALE GENOMIC DNA]</scope>
    <source>
        <strain evidence="8 9">USDA 415</strain>
    </source>
</reference>
<dbReference type="SUPFAM" id="SSF56784">
    <property type="entry name" value="HAD-like"/>
    <property type="match status" value="1"/>
</dbReference>
<dbReference type="EMBL" id="JBGBZA010000002">
    <property type="protein sequence ID" value="MEY9318984.1"/>
    <property type="molecule type" value="Genomic_DNA"/>
</dbReference>
<evidence type="ECO:0000313" key="9">
    <source>
        <dbReference type="Proteomes" id="UP001565471"/>
    </source>
</evidence>
<dbReference type="InterPro" id="IPR023214">
    <property type="entry name" value="HAD_sf"/>
</dbReference>
<dbReference type="InterPro" id="IPR001757">
    <property type="entry name" value="P_typ_ATPase"/>
</dbReference>
<dbReference type="NCBIfam" id="TIGR01494">
    <property type="entry name" value="ATPase_P-type"/>
    <property type="match status" value="1"/>
</dbReference>
<dbReference type="Gene3D" id="3.40.50.1000">
    <property type="entry name" value="HAD superfamily/HAD-like"/>
    <property type="match status" value="1"/>
</dbReference>
<evidence type="ECO:0000256" key="6">
    <source>
        <dbReference type="SAM" id="Phobius"/>
    </source>
</evidence>
<keyword evidence="4 6" id="KW-1133">Transmembrane helix</keyword>
<dbReference type="RefSeq" id="WP_016841865.1">
    <property type="nucleotide sequence ID" value="NZ_BJNL01000013.1"/>
</dbReference>
<evidence type="ECO:0000256" key="3">
    <source>
        <dbReference type="ARBA" id="ARBA00022692"/>
    </source>
</evidence>
<keyword evidence="3 6" id="KW-0812">Transmembrane</keyword>
<feature type="transmembrane region" description="Helical" evidence="6">
    <location>
        <begin position="241"/>
        <end position="263"/>
    </location>
</feature>
<dbReference type="Gene3D" id="1.20.1110.10">
    <property type="entry name" value="Calcium-transporting ATPase, transmembrane domain"/>
    <property type="match status" value="1"/>
</dbReference>
<dbReference type="Pfam" id="PF00689">
    <property type="entry name" value="Cation_ATPase_C"/>
    <property type="match status" value="1"/>
</dbReference>
<dbReference type="GeneID" id="92952976"/>
<dbReference type="PRINTS" id="PR00119">
    <property type="entry name" value="CATATPASE"/>
</dbReference>
<feature type="transmembrane region" description="Helical" evidence="6">
    <location>
        <begin position="62"/>
        <end position="82"/>
    </location>
</feature>
<comment type="caution">
    <text evidence="8">The sequence shown here is derived from an EMBL/GenBank/DDBJ whole genome shotgun (WGS) entry which is preliminary data.</text>
</comment>
<dbReference type="InterPro" id="IPR006068">
    <property type="entry name" value="ATPase_P-typ_cation-transptr_C"/>
</dbReference>
<dbReference type="InterPro" id="IPR036412">
    <property type="entry name" value="HAD-like_sf"/>
</dbReference>
<protein>
    <submittedName>
        <fullName evidence="8">Magnesium-transporting ATPase (P-type)</fullName>
    </submittedName>
</protein>
<organism evidence="8 9">
    <name type="scientific">Bradyrhizobium elkanii</name>
    <dbReference type="NCBI Taxonomy" id="29448"/>
    <lineage>
        <taxon>Bacteria</taxon>
        <taxon>Pseudomonadati</taxon>
        <taxon>Pseudomonadota</taxon>
        <taxon>Alphaproteobacteria</taxon>
        <taxon>Hyphomicrobiales</taxon>
        <taxon>Nitrobacteraceae</taxon>
        <taxon>Bradyrhizobium</taxon>
    </lineage>
</organism>
<dbReference type="PANTHER" id="PTHR43294:SF21">
    <property type="entry name" value="CATION TRANSPORTING ATPASE"/>
    <property type="match status" value="1"/>
</dbReference>
<evidence type="ECO:0000256" key="2">
    <source>
        <dbReference type="ARBA" id="ARBA00022475"/>
    </source>
</evidence>